<feature type="DNA-binding region" description="OmpR/PhoB-type" evidence="9">
    <location>
        <begin position="124"/>
        <end position="218"/>
    </location>
</feature>
<organism evidence="12 13">
    <name type="scientific">Burkholderia arboris</name>
    <dbReference type="NCBI Taxonomy" id="488730"/>
    <lineage>
        <taxon>Bacteria</taxon>
        <taxon>Pseudomonadati</taxon>
        <taxon>Pseudomonadota</taxon>
        <taxon>Betaproteobacteria</taxon>
        <taxon>Burkholderiales</taxon>
        <taxon>Burkholderiaceae</taxon>
        <taxon>Burkholderia</taxon>
        <taxon>Burkholderia cepacia complex</taxon>
    </lineage>
</organism>
<keyword evidence="5" id="KW-0805">Transcription regulation</keyword>
<reference evidence="12 13" key="1">
    <citation type="submission" date="2022-10" db="EMBL/GenBank/DDBJ databases">
        <title>Genomic of Burkholderia cepacia PN-1.</title>
        <authorList>
            <person name="Yang Y."/>
            <person name="Guan H."/>
            <person name="Huang J."/>
        </authorList>
    </citation>
    <scope>NUCLEOTIDE SEQUENCE [LARGE SCALE GENOMIC DNA]</scope>
    <source>
        <strain evidence="12 13">PN-1</strain>
    </source>
</reference>
<proteinExistence type="predicted"/>
<evidence type="ECO:0000256" key="5">
    <source>
        <dbReference type="ARBA" id="ARBA00023015"/>
    </source>
</evidence>
<dbReference type="CDD" id="cd17624">
    <property type="entry name" value="REC_OmpR_PmrA-like"/>
    <property type="match status" value="1"/>
</dbReference>
<dbReference type="Gene3D" id="6.10.250.690">
    <property type="match status" value="1"/>
</dbReference>
<dbReference type="InterPro" id="IPR036388">
    <property type="entry name" value="WH-like_DNA-bd_sf"/>
</dbReference>
<evidence type="ECO:0000256" key="3">
    <source>
        <dbReference type="ARBA" id="ARBA00022553"/>
    </source>
</evidence>
<dbReference type="SMART" id="SM00862">
    <property type="entry name" value="Trans_reg_C"/>
    <property type="match status" value="1"/>
</dbReference>
<dbReference type="InterPro" id="IPR016032">
    <property type="entry name" value="Sig_transdc_resp-reg_C-effctor"/>
</dbReference>
<dbReference type="InterPro" id="IPR001867">
    <property type="entry name" value="OmpR/PhoB-type_DNA-bd"/>
</dbReference>
<dbReference type="InterPro" id="IPR001789">
    <property type="entry name" value="Sig_transdc_resp-reg_receiver"/>
</dbReference>
<evidence type="ECO:0000259" key="10">
    <source>
        <dbReference type="PROSITE" id="PS50110"/>
    </source>
</evidence>
<keyword evidence="2" id="KW-0963">Cytoplasm</keyword>
<keyword evidence="13" id="KW-1185">Reference proteome</keyword>
<feature type="domain" description="Response regulatory" evidence="10">
    <location>
        <begin position="2"/>
        <end position="116"/>
    </location>
</feature>
<dbReference type="PROSITE" id="PS51755">
    <property type="entry name" value="OMPR_PHOB"/>
    <property type="match status" value="1"/>
</dbReference>
<feature type="modified residue" description="4-aspartylphosphate" evidence="8">
    <location>
        <position position="51"/>
    </location>
</feature>
<evidence type="ECO:0000256" key="4">
    <source>
        <dbReference type="ARBA" id="ARBA00023012"/>
    </source>
</evidence>
<dbReference type="SUPFAM" id="SSF52172">
    <property type="entry name" value="CheY-like"/>
    <property type="match status" value="1"/>
</dbReference>
<keyword evidence="3 8" id="KW-0597">Phosphoprotein</keyword>
<feature type="domain" description="OmpR/PhoB-type" evidence="11">
    <location>
        <begin position="124"/>
        <end position="218"/>
    </location>
</feature>
<evidence type="ECO:0000256" key="8">
    <source>
        <dbReference type="PROSITE-ProRule" id="PRU00169"/>
    </source>
</evidence>
<dbReference type="InterPro" id="IPR039420">
    <property type="entry name" value="WalR-like"/>
</dbReference>
<dbReference type="Pfam" id="PF00072">
    <property type="entry name" value="Response_reg"/>
    <property type="match status" value="1"/>
</dbReference>
<comment type="subcellular location">
    <subcellularLocation>
        <location evidence="1">Cytoplasm</location>
    </subcellularLocation>
</comment>
<evidence type="ECO:0000313" key="12">
    <source>
        <dbReference type="EMBL" id="XAE49664.1"/>
    </source>
</evidence>
<evidence type="ECO:0000259" key="11">
    <source>
        <dbReference type="PROSITE" id="PS51755"/>
    </source>
</evidence>
<dbReference type="PANTHER" id="PTHR48111">
    <property type="entry name" value="REGULATOR OF RPOS"/>
    <property type="match status" value="1"/>
</dbReference>
<evidence type="ECO:0000256" key="6">
    <source>
        <dbReference type="ARBA" id="ARBA00023125"/>
    </source>
</evidence>
<dbReference type="RefSeq" id="WP_059234279.1">
    <property type="nucleotide sequence ID" value="NZ_CP101524.1"/>
</dbReference>
<keyword evidence="6 9" id="KW-0238">DNA-binding</keyword>
<keyword evidence="7" id="KW-0804">Transcription</keyword>
<dbReference type="PROSITE" id="PS50110">
    <property type="entry name" value="RESPONSE_REGULATORY"/>
    <property type="match status" value="1"/>
</dbReference>
<dbReference type="PANTHER" id="PTHR48111:SF35">
    <property type="entry name" value="TRANSCRIPTIONAL REGULATORY PROTEIN QSEB"/>
    <property type="match status" value="1"/>
</dbReference>
<evidence type="ECO:0000256" key="9">
    <source>
        <dbReference type="PROSITE-ProRule" id="PRU01091"/>
    </source>
</evidence>
<evidence type="ECO:0000256" key="2">
    <source>
        <dbReference type="ARBA" id="ARBA00022490"/>
    </source>
</evidence>
<protein>
    <submittedName>
        <fullName evidence="12">Response regulator transcription factor</fullName>
    </submittedName>
</protein>
<name>A0ABZ3DKL9_9BURK</name>
<dbReference type="SUPFAM" id="SSF46894">
    <property type="entry name" value="C-terminal effector domain of the bipartite response regulators"/>
    <property type="match status" value="1"/>
</dbReference>
<dbReference type="CDD" id="cd00383">
    <property type="entry name" value="trans_reg_C"/>
    <property type="match status" value="1"/>
</dbReference>
<evidence type="ECO:0000313" key="13">
    <source>
        <dbReference type="Proteomes" id="UP001448498"/>
    </source>
</evidence>
<keyword evidence="4" id="KW-0902">Two-component regulatory system</keyword>
<gene>
    <name evidence="12" type="ORF">OHZ10_08565</name>
</gene>
<dbReference type="Gene3D" id="3.40.50.2300">
    <property type="match status" value="1"/>
</dbReference>
<dbReference type="SMART" id="SM00448">
    <property type="entry name" value="REC"/>
    <property type="match status" value="1"/>
</dbReference>
<sequence>MQILLVEDDAMLADAVRAGLAQNGWRADWVTDVPAARLALVGRDYDAVLLDLQLPGASGFTLLAAMRANYDATPVLIVTARDQLSDRIRGLDAGADDYLVKPFQLDELYARLRALTRRSQGRVSERLVYRDIHVDPSRKEVTRAGEPVALSIHEYRTLVALMERQGRVVTRTQLEARVYGNDGAIESNTIAVYIHQLRRKLGDELIVTVHGFGYRVGEGTA</sequence>
<evidence type="ECO:0000256" key="7">
    <source>
        <dbReference type="ARBA" id="ARBA00023163"/>
    </source>
</evidence>
<evidence type="ECO:0000256" key="1">
    <source>
        <dbReference type="ARBA" id="ARBA00004496"/>
    </source>
</evidence>
<dbReference type="InterPro" id="IPR011006">
    <property type="entry name" value="CheY-like_superfamily"/>
</dbReference>
<dbReference type="Proteomes" id="UP001448498">
    <property type="component" value="Chromosome 1"/>
</dbReference>
<dbReference type="EMBL" id="CP109821">
    <property type="protein sequence ID" value="XAE49664.1"/>
    <property type="molecule type" value="Genomic_DNA"/>
</dbReference>
<accession>A0ABZ3DKL9</accession>
<dbReference type="Gene3D" id="1.10.10.10">
    <property type="entry name" value="Winged helix-like DNA-binding domain superfamily/Winged helix DNA-binding domain"/>
    <property type="match status" value="1"/>
</dbReference>
<dbReference type="Pfam" id="PF00486">
    <property type="entry name" value="Trans_reg_C"/>
    <property type="match status" value="1"/>
</dbReference>